<protein>
    <recommendedName>
        <fullName evidence="3">UDP-N-acetylglucosamine 2-epimerase (non-hydrolyzing)</fullName>
        <ecNumber evidence="3">5.1.3.14</ecNumber>
    </recommendedName>
</protein>
<dbReference type="STRING" id="1123384.AJ81_09395"/>
<evidence type="ECO:0000256" key="3">
    <source>
        <dbReference type="ARBA" id="ARBA00038858"/>
    </source>
</evidence>
<dbReference type="EMBL" id="CP007141">
    <property type="protein sequence ID" value="AJC74354.1"/>
    <property type="molecule type" value="Genomic_DNA"/>
</dbReference>
<dbReference type="EC" id="5.1.3.14" evidence="3"/>
<dbReference type="Proteomes" id="UP000077469">
    <property type="component" value="Chromosome"/>
</dbReference>
<organism evidence="6 7">
    <name type="scientific">Pseudothermotoga hypogea DSM 11164 = NBRC 106472</name>
    <dbReference type="NCBI Taxonomy" id="1123384"/>
    <lineage>
        <taxon>Bacteria</taxon>
        <taxon>Thermotogati</taxon>
        <taxon>Thermotogota</taxon>
        <taxon>Thermotogae</taxon>
        <taxon>Thermotogales</taxon>
        <taxon>Thermotogaceae</taxon>
        <taxon>Pseudothermotoga</taxon>
    </lineage>
</organism>
<dbReference type="AlphaFoldDB" id="A0A0X1KSU6"/>
<dbReference type="GO" id="GO:0008761">
    <property type="term" value="F:UDP-N-acetylglucosamine 2-epimerase activity"/>
    <property type="evidence" value="ECO:0007669"/>
    <property type="project" value="UniProtKB-EC"/>
</dbReference>
<dbReference type="PANTHER" id="PTHR43174:SF2">
    <property type="entry name" value="UDP-N-ACETYLGLUCOSAMINE 2-EPIMERASE"/>
    <property type="match status" value="1"/>
</dbReference>
<dbReference type="InterPro" id="IPR029767">
    <property type="entry name" value="WecB-like"/>
</dbReference>
<dbReference type="PaxDb" id="1123384-AJ81_09395"/>
<reference evidence="6 7" key="1">
    <citation type="submission" date="2014-01" db="EMBL/GenBank/DDBJ databases">
        <title>Genome sequencing of Thermotog hypogea.</title>
        <authorList>
            <person name="Zhang X."/>
            <person name="Alvare G."/>
            <person name="Fristensky B."/>
            <person name="Chen L."/>
            <person name="Suen T."/>
            <person name="Chen Q."/>
            <person name="Ma K."/>
        </authorList>
    </citation>
    <scope>NUCLEOTIDE SEQUENCE [LARGE SCALE GENOMIC DNA]</scope>
    <source>
        <strain evidence="6 7">DSM 11164</strain>
    </source>
</reference>
<dbReference type="NCBIfam" id="TIGR00236">
    <property type="entry name" value="wecB"/>
    <property type="match status" value="1"/>
</dbReference>
<dbReference type="SUPFAM" id="SSF53756">
    <property type="entry name" value="UDP-Glycosyltransferase/glycogen phosphorylase"/>
    <property type="match status" value="1"/>
</dbReference>
<evidence type="ECO:0000256" key="4">
    <source>
        <dbReference type="RuleBase" id="RU003513"/>
    </source>
</evidence>
<dbReference type="RefSeq" id="WP_031502405.1">
    <property type="nucleotide sequence ID" value="NC_022795.1"/>
</dbReference>
<dbReference type="OrthoDB" id="9803238at2"/>
<dbReference type="Pfam" id="PF02350">
    <property type="entry name" value="Epimerase_2"/>
    <property type="match status" value="1"/>
</dbReference>
<dbReference type="InterPro" id="IPR003331">
    <property type="entry name" value="UDP_GlcNAc_Epimerase_2_dom"/>
</dbReference>
<proteinExistence type="inferred from homology"/>
<sequence length="359" mass="40661">MKYCFVFGTRPEVIKVAPVYKFFIEKNEEAFIVATAQHREMMDTMMNVFGIEAKYDLNVMTHDQTLDSVVASIMQRLPPILQRERPDILFVQGDTTTAMSCAICAFHSKVQVAHIEAGLRSHDLYDPFPEEMNRRVIDVVSTYLFAPTEKARDNLIKEGIAEDRIYTVGNTVVDALKMITNSFDLPQMRSRIVPFERYILLTLHRRENIGERMVSILSAVAKFAEERNIHVVLPVHKNPNVRRIVFDTVGSNPHFKLIEPVDYVSFLALLEGCWFVVTDSGGVQEEAPSFGKFVVVARRTTERPELIESGFGILAGTEENSIHEAMVSASETKLDTAENPFGDGKTSERIWRIVRGVSQ</sequence>
<evidence type="ECO:0000256" key="2">
    <source>
        <dbReference type="ARBA" id="ARBA00038209"/>
    </source>
</evidence>
<evidence type="ECO:0000259" key="5">
    <source>
        <dbReference type="Pfam" id="PF02350"/>
    </source>
</evidence>
<keyword evidence="1 4" id="KW-0413">Isomerase</keyword>
<dbReference type="Gene3D" id="3.40.50.2000">
    <property type="entry name" value="Glycogen Phosphorylase B"/>
    <property type="match status" value="2"/>
</dbReference>
<name>A0A0X1KSU6_9THEM</name>
<dbReference type="PANTHER" id="PTHR43174">
    <property type="entry name" value="UDP-N-ACETYLGLUCOSAMINE 2-EPIMERASE"/>
    <property type="match status" value="1"/>
</dbReference>
<dbReference type="KEGG" id="phy:AJ81_09395"/>
<comment type="similarity">
    <text evidence="2 4">Belongs to the UDP-N-acetylglucosamine 2-epimerase family.</text>
</comment>
<evidence type="ECO:0000256" key="1">
    <source>
        <dbReference type="ARBA" id="ARBA00023235"/>
    </source>
</evidence>
<dbReference type="CDD" id="cd03786">
    <property type="entry name" value="GTB_UDP-GlcNAc_2-Epimerase"/>
    <property type="match status" value="1"/>
</dbReference>
<accession>A0A0X1KSU6</accession>
<feature type="domain" description="UDP-N-acetylglucosamine 2-epimerase" evidence="5">
    <location>
        <begin position="29"/>
        <end position="354"/>
    </location>
</feature>
<gene>
    <name evidence="6" type="ORF">AJ81_09395</name>
</gene>
<evidence type="ECO:0000313" key="6">
    <source>
        <dbReference type="EMBL" id="AJC74354.1"/>
    </source>
</evidence>
<dbReference type="PATRIC" id="fig|1123384.7.peg.1891"/>
<evidence type="ECO:0000313" key="7">
    <source>
        <dbReference type="Proteomes" id="UP000077469"/>
    </source>
</evidence>
<keyword evidence="7" id="KW-1185">Reference proteome</keyword>